<gene>
    <name evidence="2" type="ORF">BP422_06605</name>
</gene>
<sequence>MLHVFPSLLLTATLAVTGTQVLSPQHPTVSEPVAKEAVHADATYEAVAAPYPPAVQEALKKVRKNGGHTIVRANGKSYVVVGAGQRPTGGYRLVTDQVKRTGPHAFAVHVRVQAPAPGSMKTQVISYPTLVIALPDQQAKVSVHMR</sequence>
<feature type="domain" description="PrcB C-terminal" evidence="1">
    <location>
        <begin position="78"/>
        <end position="134"/>
    </location>
</feature>
<dbReference type="AlphaFoldDB" id="A0A220ME13"/>
<dbReference type="Proteomes" id="UP000197781">
    <property type="component" value="Chromosome"/>
</dbReference>
<organism evidence="2 3">
    <name type="scientific">Brevibacillus formosus</name>
    <dbReference type="NCBI Taxonomy" id="54913"/>
    <lineage>
        <taxon>Bacteria</taxon>
        <taxon>Bacillati</taxon>
        <taxon>Bacillota</taxon>
        <taxon>Bacilli</taxon>
        <taxon>Bacillales</taxon>
        <taxon>Paenibacillaceae</taxon>
        <taxon>Brevibacillus</taxon>
    </lineage>
</organism>
<protein>
    <recommendedName>
        <fullName evidence="1">PrcB C-terminal domain-containing protein</fullName>
    </recommendedName>
</protein>
<evidence type="ECO:0000259" key="1">
    <source>
        <dbReference type="Pfam" id="PF14343"/>
    </source>
</evidence>
<dbReference type="RefSeq" id="WP_088907087.1">
    <property type="nucleotide sequence ID" value="NZ_CP018145.1"/>
</dbReference>
<reference evidence="2 3" key="1">
    <citation type="submission" date="2016-11" db="EMBL/GenBank/DDBJ databases">
        <authorList>
            <person name="Jaros S."/>
            <person name="Januszkiewicz K."/>
            <person name="Wedrychowicz H."/>
        </authorList>
    </citation>
    <scope>NUCLEOTIDE SEQUENCE [LARGE SCALE GENOMIC DNA]</scope>
    <source>
        <strain evidence="2 3">NF2</strain>
    </source>
</reference>
<proteinExistence type="predicted"/>
<dbReference type="KEGG" id="bfm:BP422_06605"/>
<dbReference type="Pfam" id="PF14343">
    <property type="entry name" value="PrcB_C"/>
    <property type="match status" value="1"/>
</dbReference>
<accession>A0A220ME13</accession>
<dbReference type="EMBL" id="CP018145">
    <property type="protein sequence ID" value="ASJ53248.1"/>
    <property type="molecule type" value="Genomic_DNA"/>
</dbReference>
<dbReference type="InterPro" id="IPR025748">
    <property type="entry name" value="PrcB_C_dom"/>
</dbReference>
<evidence type="ECO:0000313" key="2">
    <source>
        <dbReference type="EMBL" id="ASJ53248.1"/>
    </source>
</evidence>
<evidence type="ECO:0000313" key="3">
    <source>
        <dbReference type="Proteomes" id="UP000197781"/>
    </source>
</evidence>
<name>A0A220ME13_9BACL</name>